<proteinExistence type="predicted"/>
<keyword evidence="2" id="KW-1185">Reference proteome</keyword>
<protein>
    <submittedName>
        <fullName evidence="1">Uncharacterized protein</fullName>
    </submittedName>
</protein>
<reference evidence="1 2" key="1">
    <citation type="submission" date="2019-04" db="EMBL/GenBank/DDBJ databases">
        <title>Friends and foes A comparative genomics study of 23 Aspergillus species from section Flavi.</title>
        <authorList>
            <consortium name="DOE Joint Genome Institute"/>
            <person name="Kjaerbolling I."/>
            <person name="Vesth T."/>
            <person name="Frisvad J.C."/>
            <person name="Nybo J.L."/>
            <person name="Theobald S."/>
            <person name="Kildgaard S."/>
            <person name="Isbrandt T."/>
            <person name="Kuo A."/>
            <person name="Sato A."/>
            <person name="Lyhne E.K."/>
            <person name="Kogle M.E."/>
            <person name="Wiebenga A."/>
            <person name="Kun R.S."/>
            <person name="Lubbers R.J."/>
            <person name="Makela M.R."/>
            <person name="Barry K."/>
            <person name="Chovatia M."/>
            <person name="Clum A."/>
            <person name="Daum C."/>
            <person name="Haridas S."/>
            <person name="He G."/>
            <person name="LaButti K."/>
            <person name="Lipzen A."/>
            <person name="Mondo S."/>
            <person name="Riley R."/>
            <person name="Salamov A."/>
            <person name="Simmons B.A."/>
            <person name="Magnuson J.K."/>
            <person name="Henrissat B."/>
            <person name="Mortensen U.H."/>
            <person name="Larsen T.O."/>
            <person name="Devries R.P."/>
            <person name="Grigoriev I.V."/>
            <person name="Machida M."/>
            <person name="Baker S.E."/>
            <person name="Andersen M.R."/>
        </authorList>
    </citation>
    <scope>NUCLEOTIDE SEQUENCE [LARGE SCALE GENOMIC DNA]</scope>
    <source>
        <strain evidence="1 2">CBS 117626</strain>
    </source>
</reference>
<evidence type="ECO:0000313" key="2">
    <source>
        <dbReference type="Proteomes" id="UP000326950"/>
    </source>
</evidence>
<evidence type="ECO:0000313" key="1">
    <source>
        <dbReference type="EMBL" id="KAE8164415.1"/>
    </source>
</evidence>
<dbReference type="EMBL" id="ML738608">
    <property type="protein sequence ID" value="KAE8164415.1"/>
    <property type="molecule type" value="Genomic_DNA"/>
</dbReference>
<organism evidence="1 2">
    <name type="scientific">Aspergillus tamarii</name>
    <dbReference type="NCBI Taxonomy" id="41984"/>
    <lineage>
        <taxon>Eukaryota</taxon>
        <taxon>Fungi</taxon>
        <taxon>Dikarya</taxon>
        <taxon>Ascomycota</taxon>
        <taxon>Pezizomycotina</taxon>
        <taxon>Eurotiomycetes</taxon>
        <taxon>Eurotiomycetidae</taxon>
        <taxon>Eurotiales</taxon>
        <taxon>Aspergillaceae</taxon>
        <taxon>Aspergillus</taxon>
        <taxon>Aspergillus subgen. Circumdati</taxon>
    </lineage>
</organism>
<sequence>MQLDSPTSRNCHYRSHINLFHGVSNRGCMVPMFRSAQGTVRQASKLSIFGVQVGNIPNMGRKYLSNSLEE</sequence>
<dbReference type="Proteomes" id="UP000326950">
    <property type="component" value="Unassembled WGS sequence"/>
</dbReference>
<dbReference type="AlphaFoldDB" id="A0A5N6V0F0"/>
<name>A0A5N6V0F0_ASPTM</name>
<accession>A0A5N6V0F0</accession>
<gene>
    <name evidence="1" type="ORF">BDV40DRAFT_260506</name>
</gene>